<dbReference type="Pfam" id="PF10373">
    <property type="entry name" value="EST1_DNA_bind"/>
    <property type="match status" value="1"/>
</dbReference>
<proteinExistence type="predicted"/>
<reference evidence="3 4" key="1">
    <citation type="submission" date="2019-02" db="EMBL/GenBank/DDBJ databases">
        <title>Genome sequencing of the rare red list fungi Hericium alpestre (H. flagellum).</title>
        <authorList>
            <person name="Buettner E."/>
            <person name="Kellner H."/>
        </authorList>
    </citation>
    <scope>NUCLEOTIDE SEQUENCE [LARGE SCALE GENOMIC DNA]</scope>
    <source>
        <strain evidence="3 4">DSM 108284</strain>
    </source>
</reference>
<feature type="region of interest" description="Disordered" evidence="1">
    <location>
        <begin position="365"/>
        <end position="483"/>
    </location>
</feature>
<comment type="caution">
    <text evidence="3">The sequence shown here is derived from an EMBL/GenBank/DDBJ whole genome shotgun (WGS) entry which is preliminary data.</text>
</comment>
<dbReference type="STRING" id="135208.A0A4Y9ZK09"/>
<organism evidence="3 4">
    <name type="scientific">Hericium alpestre</name>
    <dbReference type="NCBI Taxonomy" id="135208"/>
    <lineage>
        <taxon>Eukaryota</taxon>
        <taxon>Fungi</taxon>
        <taxon>Dikarya</taxon>
        <taxon>Basidiomycota</taxon>
        <taxon>Agaricomycotina</taxon>
        <taxon>Agaricomycetes</taxon>
        <taxon>Russulales</taxon>
        <taxon>Hericiaceae</taxon>
        <taxon>Hericium</taxon>
    </lineage>
</organism>
<feature type="compositionally biased region" description="Low complexity" evidence="1">
    <location>
        <begin position="455"/>
        <end position="466"/>
    </location>
</feature>
<evidence type="ECO:0000256" key="1">
    <source>
        <dbReference type="SAM" id="MobiDB-lite"/>
    </source>
</evidence>
<feature type="domain" description="DNA/RNA-binding" evidence="2">
    <location>
        <begin position="30"/>
        <end position="130"/>
    </location>
</feature>
<sequence>MESRIASHIVALHHALIKCADAELDESAKIAEDDLAMRITATLRRMLPALRVAGKWLLTNADYVFNNSSSRSAESEKPTVQINGVQALFEAYKAFALRLSSIFPPDDLPKLTRPLEEDIDLQGFLPLRGPLNDGAQGGQHLGNGIGSQVPGSDSSRSLEQVHPNEEQLMRIWDLWHNASTMAELRGSPIKAVAPPSRQADQSSGNGNAQVQRNGEAVSVVPAPPDWSAQQRWSKGRMPKEVEEDAKTEVTRTDDDPVGDAFRQALNISDEEEDDEIVWDPRAQTSPPGQPAAPAQHLAHIRTAPDISPTSPLSPVKASSAYSPISPMHPTSSTISPVSRPTSGPAPLISPKTTAQDLLNNVMAPKQALPGSHLGPRVPTHRGHLAQPSLNSPLSPQHVGSPLPPQLLFGGPQAGSGTAHSIWAAGPGEGSLLQHHRRPSGSIPLSSPPAGVHAASQSMSQVSWPSSFDRSSQAAHPQHFGVPPMDTFALAPGQNAHRRVPSAALPMSHNYLASGHNEPASYMPYAQSPAGFNPQVPFSRDGMDVNAGPGLSSDMFSDPALATVAGQPPQLPYSHPNQHHAFNTFDMSSYPGDRQQNVGGLWGRMPTAKNQPPFKNGISSETMFPKTADMPDRDGGPRCEVHYEDEGPLVRVLILDTEGQPHECLLPRVYALPLALLNKQIAFLEACASRAARRPRHAQADAPGHTALYVPLASADQVPHCGARRELQDPL</sequence>
<evidence type="ECO:0000313" key="3">
    <source>
        <dbReference type="EMBL" id="TFY73769.1"/>
    </source>
</evidence>
<name>A0A4Y9ZK09_9AGAM</name>
<feature type="region of interest" description="Disordered" evidence="1">
    <location>
        <begin position="304"/>
        <end position="351"/>
    </location>
</feature>
<dbReference type="InterPro" id="IPR018834">
    <property type="entry name" value="DNA/RNA-bd_Est1-type"/>
</dbReference>
<evidence type="ECO:0000313" key="4">
    <source>
        <dbReference type="Proteomes" id="UP000298061"/>
    </source>
</evidence>
<dbReference type="Proteomes" id="UP000298061">
    <property type="component" value="Unassembled WGS sequence"/>
</dbReference>
<feature type="compositionally biased region" description="Polar residues" evidence="1">
    <location>
        <begin position="149"/>
        <end position="158"/>
    </location>
</feature>
<feature type="compositionally biased region" description="Polar residues" evidence="1">
    <location>
        <begin position="198"/>
        <end position="212"/>
    </location>
</feature>
<evidence type="ECO:0000259" key="2">
    <source>
        <dbReference type="Pfam" id="PF10373"/>
    </source>
</evidence>
<feature type="region of interest" description="Disordered" evidence="1">
    <location>
        <begin position="608"/>
        <end position="632"/>
    </location>
</feature>
<feature type="region of interest" description="Disordered" evidence="1">
    <location>
        <begin position="130"/>
        <end position="162"/>
    </location>
</feature>
<protein>
    <recommendedName>
        <fullName evidence="2">DNA/RNA-binding domain-containing protein</fullName>
    </recommendedName>
</protein>
<gene>
    <name evidence="3" type="ORF">EWM64_g10243</name>
</gene>
<feature type="region of interest" description="Disordered" evidence="1">
    <location>
        <begin position="192"/>
        <end position="259"/>
    </location>
</feature>
<dbReference type="AlphaFoldDB" id="A0A4Y9ZK09"/>
<keyword evidence="4" id="KW-1185">Reference proteome</keyword>
<accession>A0A4Y9ZK09</accession>
<feature type="compositionally biased region" description="Polar residues" evidence="1">
    <location>
        <begin position="328"/>
        <end position="341"/>
    </location>
</feature>
<dbReference type="OrthoDB" id="69928at2759"/>
<feature type="compositionally biased region" description="Basic and acidic residues" evidence="1">
    <location>
        <begin position="237"/>
        <end position="254"/>
    </location>
</feature>
<feature type="compositionally biased region" description="Gly residues" evidence="1">
    <location>
        <begin position="135"/>
        <end position="145"/>
    </location>
</feature>
<dbReference type="EMBL" id="SFCI01002564">
    <property type="protein sequence ID" value="TFY73769.1"/>
    <property type="molecule type" value="Genomic_DNA"/>
</dbReference>